<comment type="caution">
    <text evidence="1">The sequence shown here is derived from an EMBL/GenBank/DDBJ whole genome shotgun (WGS) entry which is preliminary data.</text>
</comment>
<gene>
    <name evidence="1" type="ORF">CHS0354_023474</name>
</gene>
<dbReference type="PANTHER" id="PTHR36960">
    <property type="entry name" value="SI:DKEY-32E6.3"/>
    <property type="match status" value="1"/>
</dbReference>
<organism evidence="1 2">
    <name type="scientific">Potamilus streckersoni</name>
    <dbReference type="NCBI Taxonomy" id="2493646"/>
    <lineage>
        <taxon>Eukaryota</taxon>
        <taxon>Metazoa</taxon>
        <taxon>Spiralia</taxon>
        <taxon>Lophotrochozoa</taxon>
        <taxon>Mollusca</taxon>
        <taxon>Bivalvia</taxon>
        <taxon>Autobranchia</taxon>
        <taxon>Heteroconchia</taxon>
        <taxon>Palaeoheterodonta</taxon>
        <taxon>Unionida</taxon>
        <taxon>Unionoidea</taxon>
        <taxon>Unionidae</taxon>
        <taxon>Ambleminae</taxon>
        <taxon>Lampsilini</taxon>
        <taxon>Potamilus</taxon>
    </lineage>
</organism>
<evidence type="ECO:0000313" key="2">
    <source>
        <dbReference type="Proteomes" id="UP001195483"/>
    </source>
</evidence>
<name>A0AAE0S3T4_9BIVA</name>
<sequence length="426" mass="49074">MGEESNRIRTVRIERDRRMLQVMFNGELDSLSITTTVDKQMDDNSNISGSVKRNDKQRKLILHFDIRNTVIVADSITNVSVEQALNSFLTGVTWGKESDDGRWVWYSDKLSLTPPSEDTITYYKHLEKMLVKTPSDRAKLRLQTGDFTQSEIGKNFLPYFNQHMNLLRWTHAYEQNNECLTMKGIDGQPYHYLLPAIYKCIHKLYMDNRDFAIVFRTYGLDAENVIASLAHGLEGNHPGFNKRVAISVNRTPGFIRRSDGQCIKCEIHGNEDSKDLLQTYTGDRDVYNVLSQCNGILGFKDDFVYWQNNQYHHTAGKPLFIDPFDCNVHHIFFDDNIRTFEDDNIVDVRLFETKGAKTARSLSKVEAASFENVCMVQADLIESIESDEYYTAAVDKCEQNYSKYLMKWHGISRGLSLNGFHNFGVL</sequence>
<dbReference type="AlphaFoldDB" id="A0AAE0S3T4"/>
<protein>
    <submittedName>
        <fullName evidence="1">Uncharacterized protein</fullName>
    </submittedName>
</protein>
<dbReference type="Proteomes" id="UP001195483">
    <property type="component" value="Unassembled WGS sequence"/>
</dbReference>
<dbReference type="EMBL" id="JAEAOA010001415">
    <property type="protein sequence ID" value="KAK3584887.1"/>
    <property type="molecule type" value="Genomic_DNA"/>
</dbReference>
<reference evidence="1" key="3">
    <citation type="submission" date="2023-05" db="EMBL/GenBank/DDBJ databases">
        <authorList>
            <person name="Smith C.H."/>
        </authorList>
    </citation>
    <scope>NUCLEOTIDE SEQUENCE</scope>
    <source>
        <strain evidence="1">CHS0354</strain>
        <tissue evidence="1">Mantle</tissue>
    </source>
</reference>
<accession>A0AAE0S3T4</accession>
<keyword evidence="2" id="KW-1185">Reference proteome</keyword>
<reference evidence="1" key="1">
    <citation type="journal article" date="2021" name="Genome Biol. Evol.">
        <title>A High-Quality Reference Genome for a Parasitic Bivalve with Doubly Uniparental Inheritance (Bivalvia: Unionida).</title>
        <authorList>
            <person name="Smith C.H."/>
        </authorList>
    </citation>
    <scope>NUCLEOTIDE SEQUENCE</scope>
    <source>
        <strain evidence="1">CHS0354</strain>
    </source>
</reference>
<evidence type="ECO:0000313" key="1">
    <source>
        <dbReference type="EMBL" id="KAK3584887.1"/>
    </source>
</evidence>
<proteinExistence type="predicted"/>
<dbReference type="PANTHER" id="PTHR36960:SF1">
    <property type="entry name" value="SI:DKEY-32E6.3"/>
    <property type="match status" value="1"/>
</dbReference>
<reference evidence="1" key="2">
    <citation type="journal article" date="2021" name="Genome Biol. Evol.">
        <title>Developing a high-quality reference genome for a parasitic bivalve with doubly uniparental inheritance (Bivalvia: Unionida).</title>
        <authorList>
            <person name="Smith C.H."/>
        </authorList>
    </citation>
    <scope>NUCLEOTIDE SEQUENCE</scope>
    <source>
        <strain evidence="1">CHS0354</strain>
        <tissue evidence="1">Mantle</tissue>
    </source>
</reference>